<evidence type="ECO:0000256" key="5">
    <source>
        <dbReference type="ARBA" id="ARBA00023180"/>
    </source>
</evidence>
<keyword evidence="5" id="KW-0325">Glycoprotein</keyword>
<protein>
    <submittedName>
        <fullName evidence="7">DgyrCDS9097</fullName>
    </submittedName>
</protein>
<gene>
    <name evidence="7" type="ORF">DGYR_LOCUS8620</name>
</gene>
<comment type="caution">
    <text evidence="7">The sequence shown here is derived from an EMBL/GenBank/DDBJ whole genome shotgun (WGS) entry which is preliminary data.</text>
</comment>
<evidence type="ECO:0000256" key="3">
    <source>
        <dbReference type="ARBA" id="ARBA00022729"/>
    </source>
</evidence>
<dbReference type="Pfam" id="PF14921">
    <property type="entry name" value="APCDDC"/>
    <property type="match status" value="2"/>
</dbReference>
<feature type="domain" description="APCDD1" evidence="6">
    <location>
        <begin position="21"/>
        <end position="248"/>
    </location>
</feature>
<dbReference type="PANTHER" id="PTHR31021">
    <property type="entry name" value="ADENOMATOSIS POLYPOSIS COLI DOWN-REGULATED 1"/>
    <property type="match status" value="1"/>
</dbReference>
<comment type="subcellular location">
    <subcellularLocation>
        <location evidence="1">Membrane</location>
        <topology evidence="1">Single-pass membrane protein</topology>
    </subcellularLocation>
</comment>
<evidence type="ECO:0000256" key="2">
    <source>
        <dbReference type="ARBA" id="ARBA00022692"/>
    </source>
</evidence>
<dbReference type="SMART" id="SM01352">
    <property type="entry name" value="APCDDC"/>
    <property type="match status" value="2"/>
</dbReference>
<dbReference type="GO" id="GO:0005886">
    <property type="term" value="C:plasma membrane"/>
    <property type="evidence" value="ECO:0007669"/>
    <property type="project" value="InterPro"/>
</dbReference>
<dbReference type="PANTHER" id="PTHR31021:SF1">
    <property type="entry name" value="CHROMOSOME UNDETERMINED SCAFFOLD_56, WHOLE GENOME SHOTGUN SEQUENCE"/>
    <property type="match status" value="1"/>
</dbReference>
<evidence type="ECO:0000259" key="6">
    <source>
        <dbReference type="SMART" id="SM01352"/>
    </source>
</evidence>
<sequence length="482" mass="56056">MRLQLVICIVYVTMIEGRRDSCSSILKRIYQVSIEDVTQKALEGDWTSNRCEVRPGPEYLLRRYTIYRNNIYSINQFYYGDAECAHPLFSIYAQGYWKVSQTESIANPGAYRATYENYQVSITPFTNDVALKLYQLANDTCEEKKWLAWKAGQTIEIQGNMKYHDRDVDFDCLHSFDFTLNELQLVRVEEEKQRHRLTRRLLLGDVHTERKNRITHKPNSFQTALISADTPKCSICKIISKSTSLRPPSLHHHRQNFYLTKLSQKSEWLSERCESTRFSNFLIRHLILEDRFQWKSIYHYYSDVICKRKLYTIVTSGTWEDSGPHKHMTGTRNVIFNAFSATLKVTEKSIATILNAAKGSVCGDGSYWHVGSQKDLTISNGCPTLGISLPYTIYEIIRLEKRFNFIELFLGKHTTNWISTINYRPTSFQEPLKFCGNNNIPLNYNPKNYIWRSHLHAKSQGNGCKTEILTLAAIFCLIRSFV</sequence>
<dbReference type="OrthoDB" id="5985602at2759"/>
<feature type="domain" description="APCDD1" evidence="6">
    <location>
        <begin position="249"/>
        <end position="447"/>
    </location>
</feature>
<evidence type="ECO:0000313" key="7">
    <source>
        <dbReference type="EMBL" id="CAD5120532.1"/>
    </source>
</evidence>
<reference evidence="7 8" key="1">
    <citation type="submission" date="2020-08" db="EMBL/GenBank/DDBJ databases">
        <authorList>
            <person name="Hejnol A."/>
        </authorList>
    </citation>
    <scope>NUCLEOTIDE SEQUENCE [LARGE SCALE GENOMIC DNA]</scope>
</reference>
<dbReference type="Proteomes" id="UP000549394">
    <property type="component" value="Unassembled WGS sequence"/>
</dbReference>
<dbReference type="InterPro" id="IPR042425">
    <property type="entry name" value="APCDD1"/>
</dbReference>
<keyword evidence="3" id="KW-0732">Signal</keyword>
<dbReference type="AlphaFoldDB" id="A0A7I8VW24"/>
<keyword evidence="4" id="KW-0472">Membrane</keyword>
<evidence type="ECO:0000256" key="4">
    <source>
        <dbReference type="ARBA" id="ARBA00023136"/>
    </source>
</evidence>
<keyword evidence="2" id="KW-0812">Transmembrane</keyword>
<accession>A0A7I8VW24</accession>
<organism evidence="7 8">
    <name type="scientific">Dimorphilus gyrociliatus</name>
    <dbReference type="NCBI Taxonomy" id="2664684"/>
    <lineage>
        <taxon>Eukaryota</taxon>
        <taxon>Metazoa</taxon>
        <taxon>Spiralia</taxon>
        <taxon>Lophotrochozoa</taxon>
        <taxon>Annelida</taxon>
        <taxon>Polychaeta</taxon>
        <taxon>Polychaeta incertae sedis</taxon>
        <taxon>Dinophilidae</taxon>
        <taxon>Dimorphilus</taxon>
    </lineage>
</organism>
<dbReference type="GO" id="GO:0017147">
    <property type="term" value="F:Wnt-protein binding"/>
    <property type="evidence" value="ECO:0007669"/>
    <property type="project" value="InterPro"/>
</dbReference>
<proteinExistence type="predicted"/>
<keyword evidence="8" id="KW-1185">Reference proteome</keyword>
<evidence type="ECO:0000256" key="1">
    <source>
        <dbReference type="ARBA" id="ARBA00004167"/>
    </source>
</evidence>
<evidence type="ECO:0000313" key="8">
    <source>
        <dbReference type="Proteomes" id="UP000549394"/>
    </source>
</evidence>
<dbReference type="EMBL" id="CAJFCJ010000012">
    <property type="protein sequence ID" value="CAD5120532.1"/>
    <property type="molecule type" value="Genomic_DNA"/>
</dbReference>
<dbReference type="InterPro" id="IPR029405">
    <property type="entry name" value="APCDD1_dom"/>
</dbReference>
<dbReference type="GO" id="GO:0030178">
    <property type="term" value="P:negative regulation of Wnt signaling pathway"/>
    <property type="evidence" value="ECO:0007669"/>
    <property type="project" value="InterPro"/>
</dbReference>
<name>A0A7I8VW24_9ANNE</name>